<feature type="transmembrane region" description="Helical" evidence="1">
    <location>
        <begin position="7"/>
        <end position="26"/>
    </location>
</feature>
<sequence>MAKKGAVITSCAGAIIGLIVGIWLVVSGDNWHDYIQTFTYLSGVVGNQLEALGWITVGFSALALVAGLSIPKRPMAWGLLLLAIGVLMFFFIGTAWVVSGILLIIGGLMSIFKSE</sequence>
<evidence type="ECO:0008006" key="4">
    <source>
        <dbReference type="Google" id="ProtNLM"/>
    </source>
</evidence>
<keyword evidence="1" id="KW-1133">Transmembrane helix</keyword>
<gene>
    <name evidence="2" type="ORF">PRIP_03913</name>
</gene>
<dbReference type="EMBL" id="AODL01000005">
    <property type="protein sequence ID" value="EUJ46133.1"/>
    <property type="molecule type" value="Genomic_DNA"/>
</dbReference>
<accession>W7DL18</accession>
<proteinExistence type="predicted"/>
<dbReference type="RefSeq" id="WP_036099553.1">
    <property type="nucleotide sequence ID" value="NZ_AODL01000005.1"/>
</dbReference>
<dbReference type="PATRIC" id="fig|1265816.5.peg.770"/>
<reference evidence="2 3" key="1">
    <citation type="journal article" date="2014" name="Int. J. Syst. Evol. Microbiol.">
        <title>Listeria floridensis sp. nov., Listeria aquatica sp. nov., Listeria cornellensis sp. nov., Listeria riparia sp. nov. and Listeria grandensis sp. nov., from agricultural and natural environments.</title>
        <authorList>
            <person name="den Bakker H.C."/>
            <person name="Warchocki S."/>
            <person name="Wright E.M."/>
            <person name="Allred A.F."/>
            <person name="Ahlstrom C."/>
            <person name="Manuel C.S."/>
            <person name="Stasiewicz M.J."/>
            <person name="Burrell A."/>
            <person name="Roof S."/>
            <person name="Strawn L."/>
            <person name="Fortes E.D."/>
            <person name="Nightingale K.K."/>
            <person name="Kephart D."/>
            <person name="Wiedmann M."/>
        </authorList>
    </citation>
    <scope>NUCLEOTIDE SEQUENCE [LARGE SCALE GENOMIC DNA]</scope>
    <source>
        <strain evidence="2 3">FSL S10-1204</strain>
    </source>
</reference>
<keyword evidence="3" id="KW-1185">Reference proteome</keyword>
<organism evidence="2 3">
    <name type="scientific">Listeria riparia FSL S10-1204</name>
    <dbReference type="NCBI Taxonomy" id="1265816"/>
    <lineage>
        <taxon>Bacteria</taxon>
        <taxon>Bacillati</taxon>
        <taxon>Bacillota</taxon>
        <taxon>Bacilli</taxon>
        <taxon>Bacillales</taxon>
        <taxon>Listeriaceae</taxon>
        <taxon>Listeria</taxon>
    </lineage>
</organism>
<comment type="caution">
    <text evidence="2">The sequence shown here is derived from an EMBL/GenBank/DDBJ whole genome shotgun (WGS) entry which is preliminary data.</text>
</comment>
<keyword evidence="1" id="KW-0812">Transmembrane</keyword>
<feature type="transmembrane region" description="Helical" evidence="1">
    <location>
        <begin position="51"/>
        <end position="70"/>
    </location>
</feature>
<feature type="transmembrane region" description="Helical" evidence="1">
    <location>
        <begin position="79"/>
        <end position="112"/>
    </location>
</feature>
<dbReference type="AlphaFoldDB" id="W7DL18"/>
<dbReference type="Proteomes" id="UP000019248">
    <property type="component" value="Unassembled WGS sequence"/>
</dbReference>
<evidence type="ECO:0000313" key="2">
    <source>
        <dbReference type="EMBL" id="EUJ46133.1"/>
    </source>
</evidence>
<evidence type="ECO:0000256" key="1">
    <source>
        <dbReference type="SAM" id="Phobius"/>
    </source>
</evidence>
<evidence type="ECO:0000313" key="3">
    <source>
        <dbReference type="Proteomes" id="UP000019248"/>
    </source>
</evidence>
<protein>
    <recommendedName>
        <fullName evidence="4">DUF4064 domain-containing protein</fullName>
    </recommendedName>
</protein>
<name>W7DL18_9LIST</name>
<keyword evidence="1" id="KW-0472">Membrane</keyword>
<dbReference type="OrthoDB" id="2366020at2"/>